<dbReference type="EMBL" id="FNXT01001203">
    <property type="protein sequence ID" value="SZX73995.1"/>
    <property type="molecule type" value="Genomic_DNA"/>
</dbReference>
<dbReference type="AlphaFoldDB" id="A0A383W8M8"/>
<keyword evidence="3" id="KW-1185">Reference proteome</keyword>
<gene>
    <name evidence="2" type="ORF">BQ4739_LOCUS14253</name>
</gene>
<accession>A0A383W8M8</accession>
<feature type="compositionally biased region" description="Low complexity" evidence="1">
    <location>
        <begin position="61"/>
        <end position="70"/>
    </location>
</feature>
<feature type="compositionally biased region" description="Polar residues" evidence="1">
    <location>
        <begin position="14"/>
        <end position="30"/>
    </location>
</feature>
<protein>
    <submittedName>
        <fullName evidence="2">Uncharacterized protein</fullName>
    </submittedName>
</protein>
<feature type="compositionally biased region" description="Low complexity" evidence="1">
    <location>
        <begin position="1"/>
        <end position="13"/>
    </location>
</feature>
<feature type="region of interest" description="Disordered" evidence="1">
    <location>
        <begin position="1"/>
        <end position="89"/>
    </location>
</feature>
<evidence type="ECO:0000313" key="2">
    <source>
        <dbReference type="EMBL" id="SZX73995.1"/>
    </source>
</evidence>
<sequence>MHSSSSDMPPDMSTSGKASSNEGQLQQQQDMADLGEARPGAVPNPDAAAMADSNVGPSPSPGSSSSSSSSGGAGMRDASDANPGVTPQP</sequence>
<evidence type="ECO:0000313" key="3">
    <source>
        <dbReference type="Proteomes" id="UP000256970"/>
    </source>
</evidence>
<proteinExistence type="predicted"/>
<name>A0A383W8M8_TETOB</name>
<evidence type="ECO:0000256" key="1">
    <source>
        <dbReference type="SAM" id="MobiDB-lite"/>
    </source>
</evidence>
<reference evidence="2 3" key="1">
    <citation type="submission" date="2016-10" db="EMBL/GenBank/DDBJ databases">
        <authorList>
            <person name="Cai Z."/>
        </authorList>
    </citation>
    <scope>NUCLEOTIDE SEQUENCE [LARGE SCALE GENOMIC DNA]</scope>
</reference>
<dbReference type="Proteomes" id="UP000256970">
    <property type="component" value="Unassembled WGS sequence"/>
</dbReference>
<organism evidence="2 3">
    <name type="scientific">Tetradesmus obliquus</name>
    <name type="common">Green alga</name>
    <name type="synonym">Acutodesmus obliquus</name>
    <dbReference type="NCBI Taxonomy" id="3088"/>
    <lineage>
        <taxon>Eukaryota</taxon>
        <taxon>Viridiplantae</taxon>
        <taxon>Chlorophyta</taxon>
        <taxon>core chlorophytes</taxon>
        <taxon>Chlorophyceae</taxon>
        <taxon>CS clade</taxon>
        <taxon>Sphaeropleales</taxon>
        <taxon>Scenedesmaceae</taxon>
        <taxon>Tetradesmus</taxon>
    </lineage>
</organism>